<evidence type="ECO:0000256" key="8">
    <source>
        <dbReference type="ARBA" id="ARBA00023242"/>
    </source>
</evidence>
<reference evidence="12 13" key="1">
    <citation type="journal article" date="2014" name="Agronomy (Basel)">
        <title>A Draft Genome Sequence for Ensete ventricosum, the Drought-Tolerant Tree Against Hunger.</title>
        <authorList>
            <person name="Harrison J."/>
            <person name="Moore K.A."/>
            <person name="Paszkiewicz K."/>
            <person name="Jones T."/>
            <person name="Grant M."/>
            <person name="Ambacheew D."/>
            <person name="Muzemil S."/>
            <person name="Studholme D.J."/>
        </authorList>
    </citation>
    <scope>NUCLEOTIDE SEQUENCE [LARGE SCALE GENOMIC DNA]</scope>
</reference>
<feature type="compositionally biased region" description="Polar residues" evidence="10">
    <location>
        <begin position="143"/>
        <end position="158"/>
    </location>
</feature>
<evidence type="ECO:0000259" key="11">
    <source>
        <dbReference type="PROSITE" id="PS50119"/>
    </source>
</evidence>
<name>A0A426YLF6_ENSVE</name>
<dbReference type="Pfam" id="PF00643">
    <property type="entry name" value="zf-B_box"/>
    <property type="match status" value="1"/>
</dbReference>
<dbReference type="GO" id="GO:0009640">
    <property type="term" value="P:photomorphogenesis"/>
    <property type="evidence" value="ECO:0007669"/>
    <property type="project" value="TreeGrafter"/>
</dbReference>
<accession>A0A426YLF6</accession>
<gene>
    <name evidence="12" type="ORF">B296_00007175</name>
</gene>
<keyword evidence="5" id="KW-0862">Zinc</keyword>
<comment type="subcellular location">
    <subcellularLocation>
        <location evidence="1">Nucleus</location>
    </subcellularLocation>
</comment>
<dbReference type="EMBL" id="AMZH03011608">
    <property type="protein sequence ID" value="RRT52556.1"/>
    <property type="molecule type" value="Genomic_DNA"/>
</dbReference>
<feature type="domain" description="B box-type" evidence="11">
    <location>
        <begin position="1"/>
        <end position="47"/>
    </location>
</feature>
<dbReference type="InterPro" id="IPR049808">
    <property type="entry name" value="CONSTANS-like_Bbox1"/>
</dbReference>
<dbReference type="PANTHER" id="PTHR31832">
    <property type="entry name" value="B-BOX ZINC FINGER PROTEIN 22"/>
    <property type="match status" value="1"/>
</dbReference>
<feature type="compositionally biased region" description="Low complexity" evidence="10">
    <location>
        <begin position="130"/>
        <end position="142"/>
    </location>
</feature>
<keyword evidence="8" id="KW-0539">Nucleus</keyword>
<protein>
    <recommendedName>
        <fullName evidence="11">B box-type domain-containing protein</fullName>
    </recommendedName>
</protein>
<evidence type="ECO:0000256" key="3">
    <source>
        <dbReference type="ARBA" id="ARBA00022737"/>
    </source>
</evidence>
<evidence type="ECO:0000256" key="2">
    <source>
        <dbReference type="ARBA" id="ARBA00022723"/>
    </source>
</evidence>
<dbReference type="PANTHER" id="PTHR31832:SF52">
    <property type="entry name" value="B-BOX ZINC FINGER PROTEIN 21"/>
    <property type="match status" value="1"/>
</dbReference>
<feature type="compositionally biased region" description="Low complexity" evidence="10">
    <location>
        <begin position="163"/>
        <end position="180"/>
    </location>
</feature>
<dbReference type="Proteomes" id="UP000287651">
    <property type="component" value="Unassembled WGS sequence"/>
</dbReference>
<evidence type="ECO:0000256" key="7">
    <source>
        <dbReference type="ARBA" id="ARBA00023163"/>
    </source>
</evidence>
<dbReference type="PROSITE" id="PS50119">
    <property type="entry name" value="ZF_BBOX"/>
    <property type="match status" value="1"/>
</dbReference>
<dbReference type="GO" id="GO:0005634">
    <property type="term" value="C:nucleus"/>
    <property type="evidence" value="ECO:0007669"/>
    <property type="project" value="UniProtKB-SubCell"/>
</dbReference>
<dbReference type="SMART" id="SM00336">
    <property type="entry name" value="BBOX"/>
    <property type="match status" value="2"/>
</dbReference>
<keyword evidence="2" id="KW-0479">Metal-binding</keyword>
<evidence type="ECO:0000313" key="13">
    <source>
        <dbReference type="Proteomes" id="UP000287651"/>
    </source>
</evidence>
<sequence length="327" mass="35160">MKVLCDVCGKEGASVLCCADEAALCDACDRRVHRANKLAGKHRRFSLSAQSHPACDICQMCGERLHFYGRNFEVSLVFGLAQEKRGFLFCQEDRAILCRDCDASVHSANHLTMKHNRFILTGVHLSAAPISSSPSPESVAEAKTSTESAVPMSNQNKASVADGSTPIASTSTTTGSSATAAGTVTSSISEYLTKTCPGWRVEDLLVDDAAFGVEDFAKVPCLGASRAPVPSAAGSVVRRRRLAIIAREQGGGARAVERGRVHRASDLPCFDSQQEAKALFLSYQTKNEKTTTTCTRGEREPEHKEMVLRVLRPPPIGKSHALTPSPR</sequence>
<keyword evidence="4 9" id="KW-0863">Zinc-finger</keyword>
<keyword evidence="3" id="KW-0677">Repeat</keyword>
<evidence type="ECO:0000256" key="6">
    <source>
        <dbReference type="ARBA" id="ARBA00023015"/>
    </source>
</evidence>
<dbReference type="AlphaFoldDB" id="A0A426YLF6"/>
<comment type="caution">
    <text evidence="12">The sequence shown here is derived from an EMBL/GenBank/DDBJ whole genome shotgun (WGS) entry which is preliminary data.</text>
</comment>
<evidence type="ECO:0000313" key="12">
    <source>
        <dbReference type="EMBL" id="RRT52556.1"/>
    </source>
</evidence>
<dbReference type="GO" id="GO:0006355">
    <property type="term" value="P:regulation of DNA-templated transcription"/>
    <property type="evidence" value="ECO:0007669"/>
    <property type="project" value="TreeGrafter"/>
</dbReference>
<dbReference type="InterPro" id="IPR000315">
    <property type="entry name" value="Znf_B-box"/>
</dbReference>
<keyword evidence="7" id="KW-0804">Transcription</keyword>
<dbReference type="GO" id="GO:0008270">
    <property type="term" value="F:zinc ion binding"/>
    <property type="evidence" value="ECO:0007669"/>
    <property type="project" value="UniProtKB-KW"/>
</dbReference>
<evidence type="ECO:0000256" key="9">
    <source>
        <dbReference type="PROSITE-ProRule" id="PRU00024"/>
    </source>
</evidence>
<evidence type="ECO:0000256" key="4">
    <source>
        <dbReference type="ARBA" id="ARBA00022771"/>
    </source>
</evidence>
<keyword evidence="6" id="KW-0805">Transcription regulation</keyword>
<organism evidence="12 13">
    <name type="scientific">Ensete ventricosum</name>
    <name type="common">Abyssinian banana</name>
    <name type="synonym">Musa ensete</name>
    <dbReference type="NCBI Taxonomy" id="4639"/>
    <lineage>
        <taxon>Eukaryota</taxon>
        <taxon>Viridiplantae</taxon>
        <taxon>Streptophyta</taxon>
        <taxon>Embryophyta</taxon>
        <taxon>Tracheophyta</taxon>
        <taxon>Spermatophyta</taxon>
        <taxon>Magnoliopsida</taxon>
        <taxon>Liliopsida</taxon>
        <taxon>Zingiberales</taxon>
        <taxon>Musaceae</taxon>
        <taxon>Ensete</taxon>
    </lineage>
</organism>
<dbReference type="CDD" id="cd19821">
    <property type="entry name" value="Bbox1_BBX-like"/>
    <property type="match status" value="2"/>
</dbReference>
<dbReference type="InterPro" id="IPR051979">
    <property type="entry name" value="B-box_zinc_finger"/>
</dbReference>
<evidence type="ECO:0000256" key="10">
    <source>
        <dbReference type="SAM" id="MobiDB-lite"/>
    </source>
</evidence>
<feature type="region of interest" description="Disordered" evidence="10">
    <location>
        <begin position="130"/>
        <end position="180"/>
    </location>
</feature>
<evidence type="ECO:0000256" key="5">
    <source>
        <dbReference type="ARBA" id="ARBA00022833"/>
    </source>
</evidence>
<evidence type="ECO:0000256" key="1">
    <source>
        <dbReference type="ARBA" id="ARBA00004123"/>
    </source>
</evidence>
<proteinExistence type="predicted"/>